<feature type="compositionally biased region" description="Basic and acidic residues" evidence="1">
    <location>
        <begin position="146"/>
        <end position="163"/>
    </location>
</feature>
<organism evidence="2">
    <name type="scientific">Chryseobacterium sp. B5</name>
    <dbReference type="NCBI Taxonomy" id="2050562"/>
    <lineage>
        <taxon>Bacteria</taxon>
        <taxon>Pseudomonadati</taxon>
        <taxon>Bacteroidota</taxon>
        <taxon>Flavobacteriia</taxon>
        <taxon>Flavobacteriales</taxon>
        <taxon>Weeksellaceae</taxon>
        <taxon>Chryseobacterium group</taxon>
        <taxon>Chryseobacterium</taxon>
    </lineage>
</organism>
<evidence type="ECO:0008006" key="3">
    <source>
        <dbReference type="Google" id="ProtNLM"/>
    </source>
</evidence>
<evidence type="ECO:0000313" key="2">
    <source>
        <dbReference type="EMBL" id="PII36776.1"/>
    </source>
</evidence>
<reference evidence="2" key="1">
    <citation type="submission" date="2017-10" db="EMBL/GenBank/DDBJ databases">
        <title>Chryseobacterium sp. B5 is a hydrocarbonoclastic and plant growth promoting bacterium.</title>
        <authorList>
            <person name="Thijs S."/>
            <person name="Gkorezis P."/>
            <person name="Van Hamme J."/>
        </authorList>
    </citation>
    <scope>NUCLEOTIDE SEQUENCE</scope>
    <source>
        <strain evidence="2">B5</strain>
    </source>
</reference>
<gene>
    <name evidence="2" type="ORF">CTI11_04850</name>
</gene>
<feature type="region of interest" description="Disordered" evidence="1">
    <location>
        <begin position="103"/>
        <end position="198"/>
    </location>
</feature>
<proteinExistence type="predicted"/>
<name>A0A2G7TA48_9FLAO</name>
<protein>
    <recommendedName>
        <fullName evidence="3">DUF1376 domain-containing protein</fullName>
    </recommendedName>
</protein>
<dbReference type="AlphaFoldDB" id="A0A2G7TA48"/>
<sequence length="300" mass="33304">MTKRLPWLRLYTRMVDDDKLKLLAFEDRWHFVALLCLKGEGLLDKADTPSLLMRKVAVKLGLDVRSLEEVARRLAEVGLIEQETLQPVKWAVLQMQSDVDTTAAVRKQRQRERQKAAKAAPGNDVTQGHEDGADASRVTGTNVTRTDTDTDKDKEEETFKELEPVGPRQAEASPSAQPAKPEPDAKPSATGTRLPSDWVLPKSWGTWAIEERPEMNAEEVRRQAAMFADHFHAAAGKDGRKADWKATWRNWIRRANLPRNGRPVAGAAAPVNKQEALEQRNRNVGAAWAAQGQGGSHAAA</sequence>
<accession>A0A2G7TA48</accession>
<dbReference type="EMBL" id="PEKC01000011">
    <property type="protein sequence ID" value="PII36776.1"/>
    <property type="molecule type" value="Genomic_DNA"/>
</dbReference>
<evidence type="ECO:0000256" key="1">
    <source>
        <dbReference type="SAM" id="MobiDB-lite"/>
    </source>
</evidence>
<comment type="caution">
    <text evidence="2">The sequence shown here is derived from an EMBL/GenBank/DDBJ whole genome shotgun (WGS) entry which is preliminary data.</text>
</comment>